<evidence type="ECO:0000256" key="15">
    <source>
        <dbReference type="ARBA" id="ARBA00042946"/>
    </source>
</evidence>
<dbReference type="PANTHER" id="PTHR15860">
    <property type="entry name" value="UNCHARACTERIZED RING FINGER-CONTAINING PROTEIN"/>
    <property type="match status" value="1"/>
</dbReference>
<dbReference type="PROSITE" id="PS50089">
    <property type="entry name" value="ZF_RING_2"/>
    <property type="match status" value="1"/>
</dbReference>
<dbReference type="PROSITE" id="PS00518">
    <property type="entry name" value="ZF_RING_1"/>
    <property type="match status" value="1"/>
</dbReference>
<feature type="compositionally biased region" description="Acidic residues" evidence="17">
    <location>
        <begin position="122"/>
        <end position="131"/>
    </location>
</feature>
<evidence type="ECO:0000256" key="7">
    <source>
        <dbReference type="ARBA" id="ARBA00022723"/>
    </source>
</evidence>
<dbReference type="GO" id="GO:0061630">
    <property type="term" value="F:ubiquitin protein ligase activity"/>
    <property type="evidence" value="ECO:0007669"/>
    <property type="project" value="UniProtKB-EC"/>
</dbReference>
<evidence type="ECO:0000256" key="2">
    <source>
        <dbReference type="ARBA" id="ARBA00004127"/>
    </source>
</evidence>
<evidence type="ECO:0000313" key="21">
    <source>
        <dbReference type="Proteomes" id="UP001591681"/>
    </source>
</evidence>
<protein>
    <recommendedName>
        <fullName evidence="14">E3 ubiquitin-protein ligase RNFT1</fullName>
        <ecNumber evidence="4">2.3.2.27</ecNumber>
    </recommendedName>
    <alternativeName>
        <fullName evidence="15">RING finger and transmembrane domain-containing protein 1</fullName>
    </alternativeName>
</protein>
<dbReference type="InterPro" id="IPR013083">
    <property type="entry name" value="Znf_RING/FYVE/PHD"/>
</dbReference>
<comment type="function">
    <text evidence="13">E3 ubiquitin-protein ligase that acts in the endoplasmic reticulum (ER)-associated degradation (ERAD) pathway, which targets misfolded proteins that accumulate in the endoplasmic reticulum (ER) for ubiquitination and subsequent proteasome-mediated degradation. Protects cells from ER stress-induced apoptosis.</text>
</comment>
<dbReference type="Pfam" id="PF13923">
    <property type="entry name" value="zf-C3HC4_2"/>
    <property type="match status" value="1"/>
</dbReference>
<evidence type="ECO:0000256" key="18">
    <source>
        <dbReference type="SAM" id="Phobius"/>
    </source>
</evidence>
<keyword evidence="12 18" id="KW-0472">Membrane</keyword>
<evidence type="ECO:0000256" key="16">
    <source>
        <dbReference type="PROSITE-ProRule" id="PRU00175"/>
    </source>
</evidence>
<dbReference type="EMBL" id="JBHFQA010000008">
    <property type="protein sequence ID" value="KAL2095254.1"/>
    <property type="molecule type" value="Genomic_DNA"/>
</dbReference>
<evidence type="ECO:0000256" key="12">
    <source>
        <dbReference type="ARBA" id="ARBA00023136"/>
    </source>
</evidence>
<keyword evidence="10" id="KW-0862">Zinc</keyword>
<comment type="catalytic activity">
    <reaction evidence="1">
        <text>S-ubiquitinyl-[E2 ubiquitin-conjugating enzyme]-L-cysteine + [acceptor protein]-L-lysine = [E2 ubiquitin-conjugating enzyme]-L-cysteine + N(6)-ubiquitinyl-[acceptor protein]-L-lysine.</text>
        <dbReference type="EC" id="2.3.2.27"/>
    </reaction>
</comment>
<dbReference type="SMART" id="SM00184">
    <property type="entry name" value="RING"/>
    <property type="match status" value="1"/>
</dbReference>
<name>A0ABD1K817_9TELE</name>
<feature type="region of interest" description="Disordered" evidence="17">
    <location>
        <begin position="33"/>
        <end position="133"/>
    </location>
</feature>
<feature type="transmembrane region" description="Helical" evidence="18">
    <location>
        <begin position="152"/>
        <end position="180"/>
    </location>
</feature>
<evidence type="ECO:0000256" key="10">
    <source>
        <dbReference type="ARBA" id="ARBA00022833"/>
    </source>
</evidence>
<keyword evidence="21" id="KW-1185">Reference proteome</keyword>
<evidence type="ECO:0000256" key="8">
    <source>
        <dbReference type="ARBA" id="ARBA00022771"/>
    </source>
</evidence>
<feature type="compositionally biased region" description="Polar residues" evidence="17">
    <location>
        <begin position="36"/>
        <end position="56"/>
    </location>
</feature>
<evidence type="ECO:0000256" key="17">
    <source>
        <dbReference type="SAM" id="MobiDB-lite"/>
    </source>
</evidence>
<dbReference type="SUPFAM" id="SSF57850">
    <property type="entry name" value="RING/U-box"/>
    <property type="match status" value="1"/>
</dbReference>
<dbReference type="EC" id="2.3.2.27" evidence="4"/>
<evidence type="ECO:0000259" key="19">
    <source>
        <dbReference type="PROSITE" id="PS50089"/>
    </source>
</evidence>
<evidence type="ECO:0000256" key="4">
    <source>
        <dbReference type="ARBA" id="ARBA00012483"/>
    </source>
</evidence>
<comment type="caution">
    <text evidence="20">The sequence shown here is derived from an EMBL/GenBank/DDBJ whole genome shotgun (WGS) entry which is preliminary data.</text>
</comment>
<evidence type="ECO:0000256" key="11">
    <source>
        <dbReference type="ARBA" id="ARBA00022989"/>
    </source>
</evidence>
<keyword evidence="8 16" id="KW-0863">Zinc-finger</keyword>
<keyword evidence="5" id="KW-0808">Transferase</keyword>
<feature type="compositionally biased region" description="Polar residues" evidence="17">
    <location>
        <begin position="64"/>
        <end position="73"/>
    </location>
</feature>
<evidence type="ECO:0000256" key="13">
    <source>
        <dbReference type="ARBA" id="ARBA00037172"/>
    </source>
</evidence>
<evidence type="ECO:0000256" key="9">
    <source>
        <dbReference type="ARBA" id="ARBA00022786"/>
    </source>
</evidence>
<feature type="transmembrane region" description="Helical" evidence="18">
    <location>
        <begin position="257"/>
        <end position="276"/>
    </location>
</feature>
<organism evidence="20 21">
    <name type="scientific">Coilia grayii</name>
    <name type="common">Gray's grenadier anchovy</name>
    <dbReference type="NCBI Taxonomy" id="363190"/>
    <lineage>
        <taxon>Eukaryota</taxon>
        <taxon>Metazoa</taxon>
        <taxon>Chordata</taxon>
        <taxon>Craniata</taxon>
        <taxon>Vertebrata</taxon>
        <taxon>Euteleostomi</taxon>
        <taxon>Actinopterygii</taxon>
        <taxon>Neopterygii</taxon>
        <taxon>Teleostei</taxon>
        <taxon>Clupei</taxon>
        <taxon>Clupeiformes</taxon>
        <taxon>Clupeoidei</taxon>
        <taxon>Engraulidae</taxon>
        <taxon>Coilinae</taxon>
        <taxon>Coilia</taxon>
    </lineage>
</organism>
<evidence type="ECO:0000256" key="14">
    <source>
        <dbReference type="ARBA" id="ARBA00039413"/>
    </source>
</evidence>
<dbReference type="InterPro" id="IPR044235">
    <property type="entry name" value="RNFT1/2"/>
</dbReference>
<dbReference type="PANTHER" id="PTHR15860:SF1">
    <property type="entry name" value="E3 UBIQUITIN-PROTEIN LIGASE RNFT1"/>
    <property type="match status" value="1"/>
</dbReference>
<keyword evidence="6 18" id="KW-0812">Transmembrane</keyword>
<sequence>MHRDSSVSCSFLFTYLHRRNSYENRRALKLRESPIVMQTESPEASTPSGNGISLTLQPERLPRSPNTDGSNAAESGDVRVNMTGSSTGPSGRHASRRARAGSHSHSHSHGHSRPHAHHEPESESVDSDPDSGEASTSFSELRYLFHWIQKSLPFIIILCAKLIIQHALGLAVGVGMFTTFVYVNKNIQTQVFLQDRRSKWLCVGLLLFLTFSTILLYYTFLSDTLYYCLVFMSPSIEPLGFWEVLWAVGVTNFVVKFILMGLKCLILLLPPSLAAYRTQGKWFMMTEEVGQVYQTMVPMPAWFRYLVTYQEEDGRTGLTLGVLLALVYLILKLLGFYGQWGSLQKTASIFLSTEHSGAPATKSQCADSGDICPICRAEYREPRVLLCQHIFCEECIALWLNQEKSCPLCRTVITDKVHKWKNGATSAYLQIY</sequence>
<gene>
    <name evidence="20" type="ORF">ACEWY4_009973</name>
</gene>
<accession>A0ABD1K817</accession>
<keyword evidence="7" id="KW-0479">Metal-binding</keyword>
<dbReference type="GO" id="GO:0012505">
    <property type="term" value="C:endomembrane system"/>
    <property type="evidence" value="ECO:0007669"/>
    <property type="project" value="UniProtKB-SubCell"/>
</dbReference>
<keyword evidence="9" id="KW-0833">Ubl conjugation pathway</keyword>
<comment type="pathway">
    <text evidence="3">Protein modification; protein ubiquitination.</text>
</comment>
<dbReference type="AlphaFoldDB" id="A0ABD1K817"/>
<evidence type="ECO:0000256" key="6">
    <source>
        <dbReference type="ARBA" id="ARBA00022692"/>
    </source>
</evidence>
<evidence type="ECO:0000256" key="3">
    <source>
        <dbReference type="ARBA" id="ARBA00004906"/>
    </source>
</evidence>
<feature type="compositionally biased region" description="Basic residues" evidence="17">
    <location>
        <begin position="93"/>
        <end position="116"/>
    </location>
</feature>
<proteinExistence type="predicted"/>
<keyword evidence="11 18" id="KW-1133">Transmembrane helix</keyword>
<evidence type="ECO:0000256" key="1">
    <source>
        <dbReference type="ARBA" id="ARBA00000900"/>
    </source>
</evidence>
<dbReference type="InterPro" id="IPR017907">
    <property type="entry name" value="Znf_RING_CS"/>
</dbReference>
<evidence type="ECO:0000313" key="20">
    <source>
        <dbReference type="EMBL" id="KAL2095254.1"/>
    </source>
</evidence>
<feature type="transmembrane region" description="Helical" evidence="18">
    <location>
        <begin position="200"/>
        <end position="218"/>
    </location>
</feature>
<feature type="transmembrane region" description="Helical" evidence="18">
    <location>
        <begin position="318"/>
        <end position="337"/>
    </location>
</feature>
<dbReference type="InterPro" id="IPR001841">
    <property type="entry name" value="Znf_RING"/>
</dbReference>
<dbReference type="Proteomes" id="UP001591681">
    <property type="component" value="Unassembled WGS sequence"/>
</dbReference>
<feature type="domain" description="RING-type" evidence="19">
    <location>
        <begin position="372"/>
        <end position="410"/>
    </location>
</feature>
<reference evidence="20 21" key="1">
    <citation type="submission" date="2024-09" db="EMBL/GenBank/DDBJ databases">
        <title>A chromosome-level genome assembly of Gray's grenadier anchovy, Coilia grayii.</title>
        <authorList>
            <person name="Fu Z."/>
        </authorList>
    </citation>
    <scope>NUCLEOTIDE SEQUENCE [LARGE SCALE GENOMIC DNA]</scope>
    <source>
        <strain evidence="20">G4</strain>
        <tissue evidence="20">Muscle</tissue>
    </source>
</reference>
<evidence type="ECO:0000256" key="5">
    <source>
        <dbReference type="ARBA" id="ARBA00022679"/>
    </source>
</evidence>
<dbReference type="Gene3D" id="3.30.40.10">
    <property type="entry name" value="Zinc/RING finger domain, C3HC4 (zinc finger)"/>
    <property type="match status" value="1"/>
</dbReference>
<comment type="subcellular location">
    <subcellularLocation>
        <location evidence="2">Endomembrane system</location>
        <topology evidence="2">Multi-pass membrane protein</topology>
    </subcellularLocation>
</comment>
<dbReference type="GO" id="GO:0008270">
    <property type="term" value="F:zinc ion binding"/>
    <property type="evidence" value="ECO:0007669"/>
    <property type="project" value="UniProtKB-KW"/>
</dbReference>